<evidence type="ECO:0000313" key="2">
    <source>
        <dbReference type="EMBL" id="MBE9214438.1"/>
    </source>
</evidence>
<sequence length="365" mass="39507">MVMSSMYSLSVPGQPAIEISQDELRSLLSEIETELHNSKVYRRALATVQKLLGPSSEQAKLLFKAVGREAIGVAFRQLSLHNQTITDTTPEVEEKIEPKIETSPVQSTNDLSECLTIVSGTPPLQAGAVGRSPVNPSPTTSIVKEQPSKPTTVVDSSKNTTAFNWFKSGKPSKAEIAKQTRVEQRLEKFREIGQQLKQARESRGFCLSDLHMYTHIPIHQMEAVERGDMESLPADVYVRGFIRVMGNALGFNGTVLAASLPTSETKEALVPSLFESDNKIPRIGLDISPMHLYVGYTALVAGAVGGLSIISQQQSNAEKAINTEVTPASEVSESFKYKENTAKPGIKSSNAGITIGSDIAPPEAL</sequence>
<dbReference type="InterPro" id="IPR050400">
    <property type="entry name" value="Bact_Cytoskel_RodZ"/>
</dbReference>
<dbReference type="PANTHER" id="PTHR34475">
    <property type="match status" value="1"/>
</dbReference>
<proteinExistence type="predicted"/>
<accession>A0A8J7F1Q0</accession>
<feature type="compositionally biased region" description="Polar residues" evidence="1">
    <location>
        <begin position="137"/>
        <end position="156"/>
    </location>
</feature>
<organism evidence="2 3">
    <name type="scientific">Plectonema cf. radiosum LEGE 06105</name>
    <dbReference type="NCBI Taxonomy" id="945769"/>
    <lineage>
        <taxon>Bacteria</taxon>
        <taxon>Bacillati</taxon>
        <taxon>Cyanobacteriota</taxon>
        <taxon>Cyanophyceae</taxon>
        <taxon>Oscillatoriophycideae</taxon>
        <taxon>Oscillatoriales</taxon>
        <taxon>Microcoleaceae</taxon>
        <taxon>Plectonema</taxon>
    </lineage>
</organism>
<comment type="caution">
    <text evidence="2">The sequence shown here is derived from an EMBL/GenBank/DDBJ whole genome shotgun (WGS) entry which is preliminary data.</text>
</comment>
<dbReference type="GO" id="GO:0003677">
    <property type="term" value="F:DNA binding"/>
    <property type="evidence" value="ECO:0007669"/>
    <property type="project" value="InterPro"/>
</dbReference>
<dbReference type="Pfam" id="PF13413">
    <property type="entry name" value="HTH_25"/>
    <property type="match status" value="1"/>
</dbReference>
<evidence type="ECO:0000313" key="3">
    <source>
        <dbReference type="Proteomes" id="UP000620559"/>
    </source>
</evidence>
<gene>
    <name evidence="2" type="ORF">IQ247_17480</name>
</gene>
<dbReference type="PANTHER" id="PTHR34475:SF1">
    <property type="entry name" value="CYTOSKELETON PROTEIN RODZ"/>
    <property type="match status" value="1"/>
</dbReference>
<feature type="region of interest" description="Disordered" evidence="1">
    <location>
        <begin position="125"/>
        <end position="156"/>
    </location>
</feature>
<protein>
    <submittedName>
        <fullName evidence="2">Helix-turn-helix domain-containing protein</fullName>
    </submittedName>
</protein>
<keyword evidence="3" id="KW-1185">Reference proteome</keyword>
<dbReference type="AlphaFoldDB" id="A0A8J7F1Q0"/>
<reference evidence="2" key="1">
    <citation type="submission" date="2020-10" db="EMBL/GenBank/DDBJ databases">
        <authorList>
            <person name="Castelo-Branco R."/>
            <person name="Eusebio N."/>
            <person name="Adriana R."/>
            <person name="Vieira A."/>
            <person name="Brugerolle De Fraissinette N."/>
            <person name="Rezende De Castro R."/>
            <person name="Schneider M.P."/>
            <person name="Vasconcelos V."/>
            <person name="Leao P.N."/>
        </authorList>
    </citation>
    <scope>NUCLEOTIDE SEQUENCE</scope>
    <source>
        <strain evidence="2">LEGE 06105</strain>
    </source>
</reference>
<dbReference type="EMBL" id="JADEWL010000059">
    <property type="protein sequence ID" value="MBE9214438.1"/>
    <property type="molecule type" value="Genomic_DNA"/>
</dbReference>
<dbReference type="Gene3D" id="1.10.260.40">
    <property type="entry name" value="lambda repressor-like DNA-binding domains"/>
    <property type="match status" value="1"/>
</dbReference>
<evidence type="ECO:0000256" key="1">
    <source>
        <dbReference type="SAM" id="MobiDB-lite"/>
    </source>
</evidence>
<dbReference type="Proteomes" id="UP000620559">
    <property type="component" value="Unassembled WGS sequence"/>
</dbReference>
<dbReference type="InterPro" id="IPR010982">
    <property type="entry name" value="Lambda_DNA-bd_dom_sf"/>
</dbReference>
<name>A0A8J7F1Q0_9CYAN</name>